<dbReference type="PANTHER" id="PTHR40407:SF1">
    <property type="entry name" value="HEPARAN-ALPHA-GLUCOSAMINIDE N-ACETYLTRANSFERASE CATALYTIC DOMAIN-CONTAINING PROTEIN"/>
    <property type="match status" value="1"/>
</dbReference>
<feature type="transmembrane region" description="Helical" evidence="1">
    <location>
        <begin position="318"/>
        <end position="340"/>
    </location>
</feature>
<dbReference type="PANTHER" id="PTHR40407">
    <property type="entry name" value="MEMBRANE PROTEIN-LIKE PROTEIN"/>
    <property type="match status" value="1"/>
</dbReference>
<feature type="transmembrane region" description="Helical" evidence="1">
    <location>
        <begin position="62"/>
        <end position="91"/>
    </location>
</feature>
<keyword evidence="1" id="KW-1133">Transmembrane helix</keyword>
<accession>A0A2T5GJ42</accession>
<keyword evidence="1" id="KW-0472">Membrane</keyword>
<feature type="transmembrane region" description="Helical" evidence="1">
    <location>
        <begin position="240"/>
        <end position="260"/>
    </location>
</feature>
<dbReference type="AlphaFoldDB" id="A0A2T5GJ42"/>
<sequence>MLTNGQYAVPHTPCDRAHVARARLESIDAVRGVVMILMLLDHLRETWLVLVPMPDPVDASTVLPALAIARFAASFCAPIFVALTGLSAYLFSVSHSRGETTAFLVKRGLLLMAIDLFYLSPLYWGVVPQPTFWLQVIWCLGLCMILLAGLIRLPRSARIALGLVLVCGHNLLDPIRLHQGDTLFPIWALLHQRDVIALPFGFIAKTTYPILPWVGVMLLGNAIGPWFNRAVEPSQRFGRLTRLSALMIAAFIALRTLNVYGDVPWHIVENSVLRTAIGFLSMTKYPPSLLFLLPTLGAGALMLALFERSGNSRLISALAVFGGAPMFFYLFHLTVLRLLYHTALAWWGPTDGGVFMVDSYGWVLAWYAGLIIPLYLPTAWFSRLKQRRRDIAWLRFF</sequence>
<gene>
    <name evidence="3" type="ORF">C8J26_3074</name>
</gene>
<evidence type="ECO:0000259" key="2">
    <source>
        <dbReference type="Pfam" id="PF07786"/>
    </source>
</evidence>
<dbReference type="InterPro" id="IPR012429">
    <property type="entry name" value="HGSNAT_cat"/>
</dbReference>
<evidence type="ECO:0000313" key="3">
    <source>
        <dbReference type="EMBL" id="PTQ59332.1"/>
    </source>
</evidence>
<comment type="caution">
    <text evidence="3">The sequence shown here is derived from an EMBL/GenBank/DDBJ whole genome shotgun (WGS) entry which is preliminary data.</text>
</comment>
<feature type="transmembrane region" description="Helical" evidence="1">
    <location>
        <begin position="210"/>
        <end position="228"/>
    </location>
</feature>
<feature type="domain" description="Heparan-alpha-glucosaminide N-acetyltransferase catalytic" evidence="2">
    <location>
        <begin position="23"/>
        <end position="260"/>
    </location>
</feature>
<feature type="transmembrane region" description="Helical" evidence="1">
    <location>
        <begin position="360"/>
        <end position="381"/>
    </location>
</feature>
<dbReference type="Proteomes" id="UP000244189">
    <property type="component" value="Unassembled WGS sequence"/>
</dbReference>
<reference evidence="3 4" key="1">
    <citation type="submission" date="2018-04" db="EMBL/GenBank/DDBJ databases">
        <title>Genomic Encyclopedia of Type Strains, Phase III (KMG-III): the genomes of soil and plant-associated and newly described type strains.</title>
        <authorList>
            <person name="Whitman W."/>
        </authorList>
    </citation>
    <scope>NUCLEOTIDE SEQUENCE [LARGE SCALE GENOMIC DNA]</scope>
    <source>
        <strain evidence="3 4">MA101b</strain>
    </source>
</reference>
<feature type="transmembrane region" description="Helical" evidence="1">
    <location>
        <begin position="103"/>
        <end position="126"/>
    </location>
</feature>
<dbReference type="EMBL" id="QAOG01000005">
    <property type="protein sequence ID" value="PTQ59332.1"/>
    <property type="molecule type" value="Genomic_DNA"/>
</dbReference>
<keyword evidence="1" id="KW-0812">Transmembrane</keyword>
<organism evidence="3 4">
    <name type="scientific">Sphingomonas aurantiaca</name>
    <dbReference type="NCBI Taxonomy" id="185949"/>
    <lineage>
        <taxon>Bacteria</taxon>
        <taxon>Pseudomonadati</taxon>
        <taxon>Pseudomonadota</taxon>
        <taxon>Alphaproteobacteria</taxon>
        <taxon>Sphingomonadales</taxon>
        <taxon>Sphingomonadaceae</taxon>
        <taxon>Sphingomonas</taxon>
    </lineage>
</organism>
<protein>
    <submittedName>
        <fullName evidence="3">Putative membrane protein</fullName>
    </submittedName>
</protein>
<keyword evidence="4" id="KW-1185">Reference proteome</keyword>
<feature type="transmembrane region" description="Helical" evidence="1">
    <location>
        <begin position="132"/>
        <end position="151"/>
    </location>
</feature>
<dbReference type="Pfam" id="PF07786">
    <property type="entry name" value="HGSNAT_cat"/>
    <property type="match status" value="1"/>
</dbReference>
<evidence type="ECO:0000256" key="1">
    <source>
        <dbReference type="SAM" id="Phobius"/>
    </source>
</evidence>
<proteinExistence type="predicted"/>
<feature type="transmembrane region" description="Helical" evidence="1">
    <location>
        <begin position="288"/>
        <end position="306"/>
    </location>
</feature>
<dbReference type="RefSeq" id="WP_107959200.1">
    <property type="nucleotide sequence ID" value="NZ_QAOG01000005.1"/>
</dbReference>
<name>A0A2T5GJ42_9SPHN</name>
<evidence type="ECO:0000313" key="4">
    <source>
        <dbReference type="Proteomes" id="UP000244189"/>
    </source>
</evidence>